<dbReference type="PANTHER" id="PTHR12526">
    <property type="entry name" value="GLYCOSYLTRANSFERASE"/>
    <property type="match status" value="1"/>
</dbReference>
<feature type="domain" description="Glycosyl transferase family 1" evidence="1">
    <location>
        <begin position="183"/>
        <end position="339"/>
    </location>
</feature>
<dbReference type="EMBL" id="PYOZ01000005">
    <property type="protein sequence ID" value="PSX44960.1"/>
    <property type="molecule type" value="Genomic_DNA"/>
</dbReference>
<name>A0AAX0YTW8_9GAMM</name>
<dbReference type="RefSeq" id="WP_045043316.1">
    <property type="nucleotide sequence ID" value="NZ_JZTB01000016.1"/>
</dbReference>
<gene>
    <name evidence="2" type="ORF">C0W53_10290</name>
</gene>
<accession>A0AAX0YTW8</accession>
<keyword evidence="3" id="KW-1185">Reference proteome</keyword>
<dbReference type="SUPFAM" id="SSF53756">
    <property type="entry name" value="UDP-Glycosyltransferase/glycogen phosphorylase"/>
    <property type="match status" value="1"/>
</dbReference>
<sequence>MSRDIVFLTESMVGAGGVVRVITTWANYFSKKTKCKVISVKSGEPYFDLNENIDFIIKPFVFKYKIIALPINIFLILPILNTAKNSYLIVNKSAYIEPIYFWRKLGFYKSIKLVYFAHGGNVEFEKFYMSRRSTKHRVKMIFDVFDKVVCLFKNTDSTPSVVDDEKISFISNPCPIEVKLKSLNVDNKIVTYIGRVTKEKGVDSLINAWKLLPNEFSEWKLEIIGDGADKNNFKHFVNKNNIKNIIFYPATKNINEYLDRASISVLPSLFEGWGLSIIEARARGCAIISTKTNGGKRLISHNKNGLLVEIGDDKELFSSLELLMKDKILRDKLIIEGYKDMDSYLIENIAKNWSGVFDNDNRI</sequence>
<dbReference type="AlphaFoldDB" id="A0AAX0YTW8"/>
<dbReference type="GO" id="GO:0016757">
    <property type="term" value="F:glycosyltransferase activity"/>
    <property type="evidence" value="ECO:0007669"/>
    <property type="project" value="InterPro"/>
</dbReference>
<reference evidence="2 3" key="1">
    <citation type="submission" date="2018-01" db="EMBL/GenBank/DDBJ databases">
        <title>Whole genome sequencing of Histamine producing bacteria.</title>
        <authorList>
            <person name="Butler K."/>
        </authorList>
    </citation>
    <scope>NUCLEOTIDE SEQUENCE [LARGE SCALE GENOMIC DNA]</scope>
    <source>
        <strain evidence="2 3">A1-4</strain>
    </source>
</reference>
<evidence type="ECO:0000313" key="2">
    <source>
        <dbReference type="EMBL" id="PSX44960.1"/>
    </source>
</evidence>
<dbReference type="InterPro" id="IPR001296">
    <property type="entry name" value="Glyco_trans_1"/>
</dbReference>
<comment type="caution">
    <text evidence="2">The sequence shown here is derived from an EMBL/GenBank/DDBJ whole genome shotgun (WGS) entry which is preliminary data.</text>
</comment>
<evidence type="ECO:0000259" key="1">
    <source>
        <dbReference type="Pfam" id="PF00534"/>
    </source>
</evidence>
<dbReference type="Gene3D" id="3.40.50.2000">
    <property type="entry name" value="Glycogen Phosphorylase B"/>
    <property type="match status" value="2"/>
</dbReference>
<organism evidence="2 3">
    <name type="scientific">Photobacterium kishitanii</name>
    <dbReference type="NCBI Taxonomy" id="318456"/>
    <lineage>
        <taxon>Bacteria</taxon>
        <taxon>Pseudomonadati</taxon>
        <taxon>Pseudomonadota</taxon>
        <taxon>Gammaproteobacteria</taxon>
        <taxon>Vibrionales</taxon>
        <taxon>Vibrionaceae</taxon>
        <taxon>Photobacterium</taxon>
    </lineage>
</organism>
<dbReference type="PANTHER" id="PTHR12526:SF630">
    <property type="entry name" value="GLYCOSYLTRANSFERASE"/>
    <property type="match status" value="1"/>
</dbReference>
<dbReference type="Pfam" id="PF00534">
    <property type="entry name" value="Glycos_transf_1"/>
    <property type="match status" value="1"/>
</dbReference>
<evidence type="ECO:0000313" key="3">
    <source>
        <dbReference type="Proteomes" id="UP000240728"/>
    </source>
</evidence>
<protein>
    <recommendedName>
        <fullName evidence="1">Glycosyl transferase family 1 domain-containing protein</fullName>
    </recommendedName>
</protein>
<dbReference type="Proteomes" id="UP000240728">
    <property type="component" value="Unassembled WGS sequence"/>
</dbReference>
<proteinExistence type="predicted"/>
<dbReference type="GO" id="GO:1901135">
    <property type="term" value="P:carbohydrate derivative metabolic process"/>
    <property type="evidence" value="ECO:0007669"/>
    <property type="project" value="UniProtKB-ARBA"/>
</dbReference>